<proteinExistence type="predicted"/>
<name>A0A512RDN3_9BACT</name>
<feature type="transmembrane region" description="Helical" evidence="1">
    <location>
        <begin position="64"/>
        <end position="81"/>
    </location>
</feature>
<sequence>MYLLSLNGIYPVLGWVGTLAYLLAYFLLSVNKINARQLIYHTLNAVGAIGLTANALHYADLPNVVVNLVWGLIAVSAFVVISRKKKGKPN</sequence>
<protein>
    <recommendedName>
        <fullName evidence="2">CBU-0592-like domain-containing protein</fullName>
    </recommendedName>
</protein>
<dbReference type="NCBIfam" id="NF047864">
    <property type="entry name" value="CBU_0592_membra"/>
    <property type="match status" value="1"/>
</dbReference>
<evidence type="ECO:0000313" key="3">
    <source>
        <dbReference type="EMBL" id="GEP93811.1"/>
    </source>
</evidence>
<dbReference type="EMBL" id="BKAU01000001">
    <property type="protein sequence ID" value="GEP93811.1"/>
    <property type="molecule type" value="Genomic_DNA"/>
</dbReference>
<dbReference type="OrthoDB" id="679934at2"/>
<dbReference type="Proteomes" id="UP000321436">
    <property type="component" value="Unassembled WGS sequence"/>
</dbReference>
<gene>
    <name evidence="3" type="ORF">CCY01nite_00710</name>
</gene>
<keyword evidence="1" id="KW-1133">Transmembrane helix</keyword>
<evidence type="ECO:0000259" key="2">
    <source>
        <dbReference type="Pfam" id="PF26604"/>
    </source>
</evidence>
<evidence type="ECO:0000313" key="4">
    <source>
        <dbReference type="Proteomes" id="UP000321436"/>
    </source>
</evidence>
<comment type="caution">
    <text evidence="3">The sequence shown here is derived from an EMBL/GenBank/DDBJ whole genome shotgun (WGS) entry which is preliminary data.</text>
</comment>
<dbReference type="InterPro" id="IPR058058">
    <property type="entry name" value="CBU_0592-like"/>
</dbReference>
<keyword evidence="1" id="KW-0472">Membrane</keyword>
<reference evidence="3 4" key="1">
    <citation type="submission" date="2019-07" db="EMBL/GenBank/DDBJ databases">
        <title>Whole genome shotgun sequence of Chitinophaga cymbidii NBRC 109752.</title>
        <authorList>
            <person name="Hosoyama A."/>
            <person name="Uohara A."/>
            <person name="Ohji S."/>
            <person name="Ichikawa N."/>
        </authorList>
    </citation>
    <scope>NUCLEOTIDE SEQUENCE [LARGE SCALE GENOMIC DNA]</scope>
    <source>
        <strain evidence="3 4">NBRC 109752</strain>
    </source>
</reference>
<dbReference type="AlphaFoldDB" id="A0A512RDN3"/>
<feature type="transmembrane region" description="Helical" evidence="1">
    <location>
        <begin position="12"/>
        <end position="31"/>
    </location>
</feature>
<feature type="transmembrane region" description="Helical" evidence="1">
    <location>
        <begin position="38"/>
        <end position="58"/>
    </location>
</feature>
<accession>A0A512RDN3</accession>
<keyword evidence="4" id="KW-1185">Reference proteome</keyword>
<organism evidence="3 4">
    <name type="scientific">Chitinophaga cymbidii</name>
    <dbReference type="NCBI Taxonomy" id="1096750"/>
    <lineage>
        <taxon>Bacteria</taxon>
        <taxon>Pseudomonadati</taxon>
        <taxon>Bacteroidota</taxon>
        <taxon>Chitinophagia</taxon>
        <taxon>Chitinophagales</taxon>
        <taxon>Chitinophagaceae</taxon>
        <taxon>Chitinophaga</taxon>
    </lineage>
</organism>
<dbReference type="Pfam" id="PF26604">
    <property type="entry name" value="CBU_0592"/>
    <property type="match status" value="1"/>
</dbReference>
<evidence type="ECO:0000256" key="1">
    <source>
        <dbReference type="SAM" id="Phobius"/>
    </source>
</evidence>
<dbReference type="RefSeq" id="WP_146857320.1">
    <property type="nucleotide sequence ID" value="NZ_BKAU01000001.1"/>
</dbReference>
<feature type="domain" description="CBU-0592-like" evidence="2">
    <location>
        <begin position="12"/>
        <end position="84"/>
    </location>
</feature>
<keyword evidence="1" id="KW-0812">Transmembrane</keyword>